<dbReference type="Gene3D" id="3.40.50.1820">
    <property type="entry name" value="alpha/beta hydrolase"/>
    <property type="match status" value="1"/>
</dbReference>
<dbReference type="GO" id="GO:0016787">
    <property type="term" value="F:hydrolase activity"/>
    <property type="evidence" value="ECO:0007669"/>
    <property type="project" value="UniProtKB-KW"/>
</dbReference>
<dbReference type="InterPro" id="IPR000383">
    <property type="entry name" value="Xaa-Pro-like_dom"/>
</dbReference>
<feature type="domain" description="Xaa-Pro dipeptidyl-peptidase C-terminal" evidence="3">
    <location>
        <begin position="498"/>
        <end position="724"/>
    </location>
</feature>
<dbReference type="SUPFAM" id="SSF53474">
    <property type="entry name" value="alpha/beta-Hydrolases"/>
    <property type="match status" value="1"/>
</dbReference>
<dbReference type="Gene3D" id="1.10.3020.10">
    <property type="entry name" value="alpha-amino acid ester hydrolase ( Helical cap domain)"/>
    <property type="match status" value="1"/>
</dbReference>
<dbReference type="SUPFAM" id="SSF49785">
    <property type="entry name" value="Galactose-binding domain-like"/>
    <property type="match status" value="1"/>
</dbReference>
<dbReference type="Pfam" id="PF02129">
    <property type="entry name" value="Peptidase_S15"/>
    <property type="match status" value="1"/>
</dbReference>
<dbReference type="SMART" id="SM00939">
    <property type="entry name" value="PepX_C"/>
    <property type="match status" value="1"/>
</dbReference>
<protein>
    <submittedName>
        <fullName evidence="4">CocE/NonD family hydrolase</fullName>
    </submittedName>
</protein>
<dbReference type="InterPro" id="IPR005674">
    <property type="entry name" value="CocE/Ser_esterase"/>
</dbReference>
<dbReference type="InterPro" id="IPR013736">
    <property type="entry name" value="Xaa-Pro_dipept_C"/>
</dbReference>
<keyword evidence="2" id="KW-0732">Signal</keyword>
<sequence length="745" mass="82033">MNIFATSMLLVVSVCASIATAAPATPLQDEQLSVVAAKLIPAYASEQSAKSLAILYNLQLAAGRLADAEATLDRLEAVYRSSEPRLVPNVVPWRIYARSKAYEAAGKTAPDALAHAFSELYSSLPSSQAAAVLPWYSADIDSLRADEAAQAKICAGMPLARCASAANLIRAHEENIALTYLMQASAPLLKADMERRYLIDDQVLIPTPDGAKIAALVVRPRSAGKTKLTALLNFTIYAKDTWSMSDAVTMAAHGYAGVVAYTRGKGRSPDAVVPYVHDGEDAATVIGWLSHQPWSDGRVGMFSGSYNGFTQWAATKHHPSALKAIATNATNAPGIDTPMQGNVFQSFIYPWPFYTTDIKALDDKTYDDRARWIGLEKKWYVSGRAYRDLDKIDGKLNPVFDTWLEHPAYDAYWQRLIPYGREFASIDIPVFVETGYYDGGMVGALYYFQQHLKYRPAANDRMIVGPYHHVAMQTGVLAKVDGYQVDKAALIDLQELRLAWFDHVFHGAPLPALLSDQINFEVMGADSWRHVPTLADMATSHARFYLTGHHDAKPLLLGNAPDTQSAPELVVDFTYRGDVDFQPPPGMADTRNALVFETEPLKEPLEVDGLFQGRFVVTANKRDFDLSVNFFELTPDGRYLDLASYLGRVSYMQDRTHRQLLQPGQPRVLEFQSQTLTSRLLTQGSRIVAVIGVPKVPDIQINYGTGGDVSSESIADAGAPLRIRWSADSYVELGIRGAPDFAQRH</sequence>
<accession>A0ABW8IZR5</accession>
<name>A0ABW8IZR5_9GAMM</name>
<evidence type="ECO:0000313" key="4">
    <source>
        <dbReference type="EMBL" id="MFK2874775.1"/>
    </source>
</evidence>
<dbReference type="Proteomes" id="UP001620405">
    <property type="component" value="Unassembled WGS sequence"/>
</dbReference>
<dbReference type="Gene3D" id="2.60.120.260">
    <property type="entry name" value="Galactose-binding domain-like"/>
    <property type="match status" value="1"/>
</dbReference>
<dbReference type="InterPro" id="IPR008979">
    <property type="entry name" value="Galactose-bd-like_sf"/>
</dbReference>
<dbReference type="Pfam" id="PF08530">
    <property type="entry name" value="PepX_C"/>
    <property type="match status" value="1"/>
</dbReference>
<proteinExistence type="predicted"/>
<dbReference type="EMBL" id="JADIKG010000013">
    <property type="protein sequence ID" value="MFK2874775.1"/>
    <property type="molecule type" value="Genomic_DNA"/>
</dbReference>
<feature type="chain" id="PRO_5046009782" evidence="2">
    <location>
        <begin position="22"/>
        <end position="745"/>
    </location>
</feature>
<comment type="caution">
    <text evidence="4">The sequence shown here is derived from an EMBL/GenBank/DDBJ whole genome shotgun (WGS) entry which is preliminary data.</text>
</comment>
<evidence type="ECO:0000313" key="5">
    <source>
        <dbReference type="Proteomes" id="UP001620405"/>
    </source>
</evidence>
<reference evidence="4 5" key="1">
    <citation type="submission" date="2020-10" db="EMBL/GenBank/DDBJ databases">
        <title>Phylogeny of dyella-like bacteria.</title>
        <authorList>
            <person name="Fu J."/>
        </authorList>
    </citation>
    <scope>NUCLEOTIDE SEQUENCE [LARGE SCALE GENOMIC DNA]</scope>
    <source>
        <strain evidence="4 5">DHOB07</strain>
    </source>
</reference>
<dbReference type="InterPro" id="IPR029058">
    <property type="entry name" value="AB_hydrolase_fold"/>
</dbReference>
<gene>
    <name evidence="4" type="ORF">ISP13_14625</name>
</gene>
<evidence type="ECO:0000259" key="3">
    <source>
        <dbReference type="SMART" id="SM00939"/>
    </source>
</evidence>
<organism evidence="4 5">
    <name type="scientific">Dyella lipolytica</name>
    <dbReference type="NCBI Taxonomy" id="1867835"/>
    <lineage>
        <taxon>Bacteria</taxon>
        <taxon>Pseudomonadati</taxon>
        <taxon>Pseudomonadota</taxon>
        <taxon>Gammaproteobacteria</taxon>
        <taxon>Lysobacterales</taxon>
        <taxon>Rhodanobacteraceae</taxon>
        <taxon>Dyella</taxon>
    </lineage>
</organism>
<evidence type="ECO:0000256" key="2">
    <source>
        <dbReference type="SAM" id="SignalP"/>
    </source>
</evidence>
<dbReference type="RefSeq" id="WP_284396523.1">
    <property type="nucleotide sequence ID" value="NZ_BSNQ01000003.1"/>
</dbReference>
<keyword evidence="1 4" id="KW-0378">Hydrolase</keyword>
<dbReference type="NCBIfam" id="TIGR00976">
    <property type="entry name" value="CocE_NonD"/>
    <property type="match status" value="1"/>
</dbReference>
<feature type="signal peptide" evidence="2">
    <location>
        <begin position="1"/>
        <end position="21"/>
    </location>
</feature>
<keyword evidence="5" id="KW-1185">Reference proteome</keyword>
<evidence type="ECO:0000256" key="1">
    <source>
        <dbReference type="ARBA" id="ARBA00022801"/>
    </source>
</evidence>